<sequence>MAEDFDRPHDALKLALLLFANRVLFGQDDRNQVAYWMFSLVEDVQAFNNFAWGHYVFKMTLHYIRQGFKVPADPLGPTTRYNLYGFIWALQILDNYISSIILQLTGLPELVPTEHELQKHYWRDIDVDLSEGPQWKPSGINEDEEPTKRKRRQREKTNGRRRVRARVDTTDRTDTVLPDIQRSNDGQGSFPQPADHPVHSLDQGAAGPVDDAKQEDFCQREASNGRGRHSVGHTTDELEVPRQFVGPEVLERVLNAVNAIPERVRSIVHEEMGADRVHNIVNEGLRREI</sequence>
<evidence type="ECO:0000256" key="1">
    <source>
        <dbReference type="SAM" id="MobiDB-lite"/>
    </source>
</evidence>
<reference evidence="2" key="2">
    <citation type="submission" date="2023-06" db="EMBL/GenBank/DDBJ databases">
        <authorList>
            <person name="Swenson N.G."/>
            <person name="Wegrzyn J.L."/>
            <person name="Mcevoy S.L."/>
        </authorList>
    </citation>
    <scope>NUCLEOTIDE SEQUENCE</scope>
    <source>
        <strain evidence="2">NS2018</strain>
        <tissue evidence="2">Leaf</tissue>
    </source>
</reference>
<reference evidence="2" key="1">
    <citation type="journal article" date="2022" name="Plant J.">
        <title>Strategies of tolerance reflected in two North American maple genomes.</title>
        <authorList>
            <person name="McEvoy S.L."/>
            <person name="Sezen U.U."/>
            <person name="Trouern-Trend A."/>
            <person name="McMahon S.M."/>
            <person name="Schaberg P.G."/>
            <person name="Yang J."/>
            <person name="Wegrzyn J.L."/>
            <person name="Swenson N.G."/>
        </authorList>
    </citation>
    <scope>NUCLEOTIDE SEQUENCE</scope>
    <source>
        <strain evidence="2">NS2018</strain>
    </source>
</reference>
<proteinExistence type="predicted"/>
<organism evidence="2 3">
    <name type="scientific">Acer saccharum</name>
    <name type="common">Sugar maple</name>
    <dbReference type="NCBI Taxonomy" id="4024"/>
    <lineage>
        <taxon>Eukaryota</taxon>
        <taxon>Viridiplantae</taxon>
        <taxon>Streptophyta</taxon>
        <taxon>Embryophyta</taxon>
        <taxon>Tracheophyta</taxon>
        <taxon>Spermatophyta</taxon>
        <taxon>Magnoliopsida</taxon>
        <taxon>eudicotyledons</taxon>
        <taxon>Gunneridae</taxon>
        <taxon>Pentapetalae</taxon>
        <taxon>rosids</taxon>
        <taxon>malvids</taxon>
        <taxon>Sapindales</taxon>
        <taxon>Sapindaceae</taxon>
        <taxon>Hippocastanoideae</taxon>
        <taxon>Acereae</taxon>
        <taxon>Acer</taxon>
    </lineage>
</organism>
<feature type="region of interest" description="Disordered" evidence="1">
    <location>
        <begin position="132"/>
        <end position="212"/>
    </location>
</feature>
<feature type="compositionally biased region" description="Basic residues" evidence="1">
    <location>
        <begin position="148"/>
        <end position="164"/>
    </location>
</feature>
<name>A0AA39VQC0_ACESA</name>
<dbReference type="PANTHER" id="PTHR48449">
    <property type="entry name" value="DUF1985 DOMAIN-CONTAINING PROTEIN"/>
    <property type="match status" value="1"/>
</dbReference>
<feature type="compositionally biased region" description="Basic and acidic residues" evidence="1">
    <location>
        <begin position="165"/>
        <end position="174"/>
    </location>
</feature>
<evidence type="ECO:0000313" key="3">
    <source>
        <dbReference type="Proteomes" id="UP001168877"/>
    </source>
</evidence>
<protein>
    <submittedName>
        <fullName evidence="2">Uncharacterized protein</fullName>
    </submittedName>
</protein>
<dbReference type="PANTHER" id="PTHR48449:SF1">
    <property type="entry name" value="DUF1985 DOMAIN-CONTAINING PROTEIN"/>
    <property type="match status" value="1"/>
</dbReference>
<gene>
    <name evidence="2" type="ORF">LWI29_034304</name>
</gene>
<feature type="compositionally biased region" description="Polar residues" evidence="1">
    <location>
        <begin position="181"/>
        <end position="190"/>
    </location>
</feature>
<dbReference type="AlphaFoldDB" id="A0AA39VQC0"/>
<accession>A0AA39VQC0</accession>
<dbReference type="Proteomes" id="UP001168877">
    <property type="component" value="Unassembled WGS sequence"/>
</dbReference>
<evidence type="ECO:0000313" key="2">
    <source>
        <dbReference type="EMBL" id="KAK0594579.1"/>
    </source>
</evidence>
<dbReference type="EMBL" id="JAUESC010000028">
    <property type="protein sequence ID" value="KAK0594579.1"/>
    <property type="molecule type" value="Genomic_DNA"/>
</dbReference>
<keyword evidence="3" id="KW-1185">Reference proteome</keyword>
<comment type="caution">
    <text evidence="2">The sequence shown here is derived from an EMBL/GenBank/DDBJ whole genome shotgun (WGS) entry which is preliminary data.</text>
</comment>